<accession>A0A5B7DIU8</accession>
<organism evidence="1 2">
    <name type="scientific">Portunus trituberculatus</name>
    <name type="common">Swimming crab</name>
    <name type="synonym">Neptunus trituberculatus</name>
    <dbReference type="NCBI Taxonomy" id="210409"/>
    <lineage>
        <taxon>Eukaryota</taxon>
        <taxon>Metazoa</taxon>
        <taxon>Ecdysozoa</taxon>
        <taxon>Arthropoda</taxon>
        <taxon>Crustacea</taxon>
        <taxon>Multicrustacea</taxon>
        <taxon>Malacostraca</taxon>
        <taxon>Eumalacostraca</taxon>
        <taxon>Eucarida</taxon>
        <taxon>Decapoda</taxon>
        <taxon>Pleocyemata</taxon>
        <taxon>Brachyura</taxon>
        <taxon>Eubrachyura</taxon>
        <taxon>Portunoidea</taxon>
        <taxon>Portunidae</taxon>
        <taxon>Portuninae</taxon>
        <taxon>Portunus</taxon>
    </lineage>
</organism>
<evidence type="ECO:0000313" key="2">
    <source>
        <dbReference type="Proteomes" id="UP000324222"/>
    </source>
</evidence>
<protein>
    <submittedName>
        <fullName evidence="1">Uncharacterized protein</fullName>
    </submittedName>
</protein>
<sequence length="115" mass="12644">MYHAFLMGAGGGDGEGIERPVSMATQYLGTCNYLHLGTPPGHPSLARKALHSCRPSSTFRTTICCHPDQLVKGKWSRVFSPGQVCSLLISDRCVGSPRKYYHKGGRWRANLKPLI</sequence>
<dbReference type="Proteomes" id="UP000324222">
    <property type="component" value="Unassembled WGS sequence"/>
</dbReference>
<reference evidence="1 2" key="1">
    <citation type="submission" date="2019-05" db="EMBL/GenBank/DDBJ databases">
        <title>Another draft genome of Portunus trituberculatus and its Hox gene families provides insights of decapod evolution.</title>
        <authorList>
            <person name="Jeong J.-H."/>
            <person name="Song I."/>
            <person name="Kim S."/>
            <person name="Choi T."/>
            <person name="Kim D."/>
            <person name="Ryu S."/>
            <person name="Kim W."/>
        </authorList>
    </citation>
    <scope>NUCLEOTIDE SEQUENCE [LARGE SCALE GENOMIC DNA]</scope>
    <source>
        <tissue evidence="1">Muscle</tissue>
    </source>
</reference>
<dbReference type="EMBL" id="VSRR010000966">
    <property type="protein sequence ID" value="MPC21330.1"/>
    <property type="molecule type" value="Genomic_DNA"/>
</dbReference>
<dbReference type="AlphaFoldDB" id="A0A5B7DIU8"/>
<comment type="caution">
    <text evidence="1">The sequence shown here is derived from an EMBL/GenBank/DDBJ whole genome shotgun (WGS) entry which is preliminary data.</text>
</comment>
<gene>
    <name evidence="1" type="ORF">E2C01_014314</name>
</gene>
<proteinExistence type="predicted"/>
<name>A0A5B7DIU8_PORTR</name>
<keyword evidence="2" id="KW-1185">Reference proteome</keyword>
<evidence type="ECO:0000313" key="1">
    <source>
        <dbReference type="EMBL" id="MPC21330.1"/>
    </source>
</evidence>